<keyword evidence="2" id="KW-1185">Reference proteome</keyword>
<gene>
    <name evidence="1" type="ORF">JCM31447_18180</name>
</gene>
<dbReference type="KEGG" id="sbf:JCM31447_18180"/>
<proteinExistence type="predicted"/>
<dbReference type="RefSeq" id="WP_130609085.1">
    <property type="nucleotide sequence ID" value="NZ_AP019368.1"/>
</dbReference>
<dbReference type="Proteomes" id="UP000291236">
    <property type="component" value="Chromosome"/>
</dbReference>
<dbReference type="OrthoDB" id="5288885at2"/>
<dbReference type="EMBL" id="AP019368">
    <property type="protein sequence ID" value="BBH53375.1"/>
    <property type="molecule type" value="Genomic_DNA"/>
</dbReference>
<organism evidence="1 2">
    <name type="scientific">Fluviispira sanaruensis</name>
    <dbReference type="NCBI Taxonomy" id="2493639"/>
    <lineage>
        <taxon>Bacteria</taxon>
        <taxon>Pseudomonadati</taxon>
        <taxon>Bdellovibrionota</taxon>
        <taxon>Oligoflexia</taxon>
        <taxon>Silvanigrellales</taxon>
        <taxon>Silvanigrellaceae</taxon>
        <taxon>Fluviispira</taxon>
    </lineage>
</organism>
<name>A0A4P2VV29_FLUSA</name>
<protein>
    <submittedName>
        <fullName evidence="1">Uncharacterized protein</fullName>
    </submittedName>
</protein>
<sequence>MENQSDFEVIQEGSISKLKGHLVDSTQLEAHVQILSKAKEISLKELFSVSWLGLQRFYEMVFKFPNKTLLSDIPPHVYRILLLLPSFGKKVGVKSFMIEVSKPNQEKKKISMTIEKLAEIGKKQGCFAHLEDGSRISGSLHHLCRPLFNDFSLPKKNFSSNWCKKNEGICNFFYEYSCFMRVTLEMCSLAQDSTARLIEESLQQICMRISNLEFGVKTIDPNFSEYKSRSLMSLMPHIHEVSKSVVIGLNLSSTTFEAVSETFEAIFLSERMVGPELFDQMDYFIKFTDQLTPMARSLEDVGVELGDNTLKYGEISSLRKAFETFSGRDLSEKNIATLRRKLKMDQYTNLTWEETLKEIQNEFKLIQNELGRCIVALQGFDLVRQVLEHRVGEVEILRDHFEAVRSKEMHWEKLKELVLIKIVDRLVTDQEKFSFAFFFPDCTIKQNDSKLLNGETFFF</sequence>
<evidence type="ECO:0000313" key="1">
    <source>
        <dbReference type="EMBL" id="BBH53375.1"/>
    </source>
</evidence>
<evidence type="ECO:0000313" key="2">
    <source>
        <dbReference type="Proteomes" id="UP000291236"/>
    </source>
</evidence>
<accession>A0A4P2VV29</accession>
<dbReference type="AlphaFoldDB" id="A0A4P2VV29"/>
<reference evidence="1 2" key="1">
    <citation type="submission" date="2018-12" db="EMBL/GenBank/DDBJ databases">
        <title>Rubrispira sanarue gen. nov., sp., nov., a member of the order Silvanigrellales, isolated from a brackish lake in Hamamatsu Japan.</title>
        <authorList>
            <person name="Maejima Y."/>
            <person name="Iino T."/>
            <person name="Muraguchi Y."/>
            <person name="Fukuda K."/>
            <person name="Nojiri H."/>
            <person name="Ohkuma M."/>
            <person name="Moriuchi R."/>
            <person name="Dohra H."/>
            <person name="Kimbara K."/>
            <person name="Shintani M."/>
        </authorList>
    </citation>
    <scope>NUCLEOTIDE SEQUENCE [LARGE SCALE GENOMIC DNA]</scope>
    <source>
        <strain evidence="1 2">RF1110005</strain>
    </source>
</reference>